<dbReference type="Pfam" id="PF13442">
    <property type="entry name" value="Cytochrome_CBB3"/>
    <property type="match status" value="1"/>
</dbReference>
<dbReference type="STRING" id="83784.SAMN05192564_1011078"/>
<name>A0A1H4A9C5_9BURK</name>
<evidence type="ECO:0000259" key="6">
    <source>
        <dbReference type="PROSITE" id="PS51007"/>
    </source>
</evidence>
<evidence type="ECO:0000256" key="4">
    <source>
        <dbReference type="PROSITE-ProRule" id="PRU00433"/>
    </source>
</evidence>
<keyword evidence="3 4" id="KW-0408">Iron</keyword>
<accession>A0A1H4A9C5</accession>
<dbReference type="GO" id="GO:0009055">
    <property type="term" value="F:electron transfer activity"/>
    <property type="evidence" value="ECO:0007669"/>
    <property type="project" value="InterPro"/>
</dbReference>
<dbReference type="InterPro" id="IPR036909">
    <property type="entry name" value="Cyt_c-like_dom_sf"/>
</dbReference>
<dbReference type="GO" id="GO:0020037">
    <property type="term" value="F:heme binding"/>
    <property type="evidence" value="ECO:0007669"/>
    <property type="project" value="InterPro"/>
</dbReference>
<keyword evidence="8" id="KW-1185">Reference proteome</keyword>
<organism evidence="7 8">
    <name type="scientific">Paraburkholderia sartisoli</name>
    <dbReference type="NCBI Taxonomy" id="83784"/>
    <lineage>
        <taxon>Bacteria</taxon>
        <taxon>Pseudomonadati</taxon>
        <taxon>Pseudomonadota</taxon>
        <taxon>Betaproteobacteria</taxon>
        <taxon>Burkholderiales</taxon>
        <taxon>Burkholderiaceae</taxon>
        <taxon>Paraburkholderia</taxon>
    </lineage>
</organism>
<dbReference type="EMBL" id="FNRQ01000001">
    <property type="protein sequence ID" value="SEA32378.1"/>
    <property type="molecule type" value="Genomic_DNA"/>
</dbReference>
<dbReference type="AlphaFoldDB" id="A0A1H4A9C5"/>
<reference evidence="8" key="1">
    <citation type="submission" date="2016-10" db="EMBL/GenBank/DDBJ databases">
        <authorList>
            <person name="Varghese N."/>
            <person name="Submissions S."/>
        </authorList>
    </citation>
    <scope>NUCLEOTIDE SEQUENCE [LARGE SCALE GENOMIC DNA]</scope>
    <source>
        <strain evidence="8">LMG 24000</strain>
    </source>
</reference>
<keyword evidence="5" id="KW-0732">Signal</keyword>
<dbReference type="SUPFAM" id="SSF46626">
    <property type="entry name" value="Cytochrome c"/>
    <property type="match status" value="1"/>
</dbReference>
<gene>
    <name evidence="7" type="ORF">SAMN05192564_1011078</name>
</gene>
<dbReference type="PROSITE" id="PS51007">
    <property type="entry name" value="CYTC"/>
    <property type="match status" value="1"/>
</dbReference>
<evidence type="ECO:0000256" key="3">
    <source>
        <dbReference type="ARBA" id="ARBA00023004"/>
    </source>
</evidence>
<evidence type="ECO:0000313" key="8">
    <source>
        <dbReference type="Proteomes" id="UP000198638"/>
    </source>
</evidence>
<dbReference type="GO" id="GO:0046872">
    <property type="term" value="F:metal ion binding"/>
    <property type="evidence" value="ECO:0007669"/>
    <property type="project" value="UniProtKB-KW"/>
</dbReference>
<evidence type="ECO:0000256" key="1">
    <source>
        <dbReference type="ARBA" id="ARBA00022617"/>
    </source>
</evidence>
<keyword evidence="1 4" id="KW-0349">Heme</keyword>
<dbReference type="Gene3D" id="1.10.760.10">
    <property type="entry name" value="Cytochrome c-like domain"/>
    <property type="match status" value="1"/>
</dbReference>
<dbReference type="Proteomes" id="UP000198638">
    <property type="component" value="Unassembled WGS sequence"/>
</dbReference>
<sequence length="137" mass="15147">MKGRFFLPLAMILVVTPASFAQTSGGEMKPVTYKVVDGSKVDANTLQGWRTWRALACERCHGAKQEGLVGPSLIDAFKTLDKTEFHRTVFGGRVDKGMPDFSTSTMMQKNWENLYAYLKGRSDGKINPGDLQAIDAK</sequence>
<protein>
    <submittedName>
        <fullName evidence="7">Cytochrome C oxidase, cbb3-type, subunit III</fullName>
    </submittedName>
</protein>
<feature type="chain" id="PRO_5011748192" evidence="5">
    <location>
        <begin position="22"/>
        <end position="137"/>
    </location>
</feature>
<dbReference type="RefSeq" id="WP_090529925.1">
    <property type="nucleotide sequence ID" value="NZ_FNRQ01000001.1"/>
</dbReference>
<dbReference type="OrthoDB" id="5567444at2"/>
<evidence type="ECO:0000313" key="7">
    <source>
        <dbReference type="EMBL" id="SEA32378.1"/>
    </source>
</evidence>
<feature type="signal peptide" evidence="5">
    <location>
        <begin position="1"/>
        <end position="21"/>
    </location>
</feature>
<evidence type="ECO:0000256" key="2">
    <source>
        <dbReference type="ARBA" id="ARBA00022723"/>
    </source>
</evidence>
<proteinExistence type="predicted"/>
<dbReference type="InterPro" id="IPR009056">
    <property type="entry name" value="Cyt_c-like_dom"/>
</dbReference>
<feature type="domain" description="Cytochrome c" evidence="6">
    <location>
        <begin position="43"/>
        <end position="122"/>
    </location>
</feature>
<evidence type="ECO:0000256" key="5">
    <source>
        <dbReference type="SAM" id="SignalP"/>
    </source>
</evidence>
<keyword evidence="2 4" id="KW-0479">Metal-binding</keyword>